<accession>A0ABW3HDW5</accession>
<feature type="signal peptide" evidence="1">
    <location>
        <begin position="1"/>
        <end position="21"/>
    </location>
</feature>
<dbReference type="PROSITE" id="PS50008">
    <property type="entry name" value="PIPLC_Y_DOMAIN"/>
    <property type="match status" value="1"/>
</dbReference>
<proteinExistence type="predicted"/>
<comment type="caution">
    <text evidence="3">The sequence shown here is derived from an EMBL/GenBank/DDBJ whole genome shotgun (WGS) entry which is preliminary data.</text>
</comment>
<dbReference type="EMBL" id="JBHTIT010000001">
    <property type="protein sequence ID" value="MFD0949633.1"/>
    <property type="molecule type" value="Genomic_DNA"/>
</dbReference>
<dbReference type="Proteomes" id="UP001597044">
    <property type="component" value="Unassembled WGS sequence"/>
</dbReference>
<organism evidence="3 4">
    <name type="scientific">Paraperlucidibaca wandonensis</name>
    <dbReference type="NCBI Taxonomy" id="1268273"/>
    <lineage>
        <taxon>Bacteria</taxon>
        <taxon>Pseudomonadati</taxon>
        <taxon>Pseudomonadota</taxon>
        <taxon>Gammaproteobacteria</taxon>
        <taxon>Moraxellales</taxon>
        <taxon>Moraxellaceae</taxon>
        <taxon>Paraperlucidibaca</taxon>
    </lineage>
</organism>
<dbReference type="RefSeq" id="WP_379069504.1">
    <property type="nucleotide sequence ID" value="NZ_JBHTIT010000001.1"/>
</dbReference>
<evidence type="ECO:0000259" key="2">
    <source>
        <dbReference type="PROSITE" id="PS50008"/>
    </source>
</evidence>
<keyword evidence="4" id="KW-1185">Reference proteome</keyword>
<feature type="domain" description="PI-PLC Y-box" evidence="2">
    <location>
        <begin position="264"/>
        <end position="345"/>
    </location>
</feature>
<dbReference type="InterPro" id="IPR001711">
    <property type="entry name" value="PLipase_C_Pinositol-sp_Y"/>
</dbReference>
<name>A0ABW3HDW5_9GAMM</name>
<evidence type="ECO:0000256" key="1">
    <source>
        <dbReference type="SAM" id="SignalP"/>
    </source>
</evidence>
<reference evidence="4" key="1">
    <citation type="journal article" date="2019" name="Int. J. Syst. Evol. Microbiol.">
        <title>The Global Catalogue of Microorganisms (GCM) 10K type strain sequencing project: providing services to taxonomists for standard genome sequencing and annotation.</title>
        <authorList>
            <consortium name="The Broad Institute Genomics Platform"/>
            <consortium name="The Broad Institute Genome Sequencing Center for Infectious Disease"/>
            <person name="Wu L."/>
            <person name="Ma J."/>
        </authorList>
    </citation>
    <scope>NUCLEOTIDE SEQUENCE [LARGE SCALE GENOMIC DNA]</scope>
    <source>
        <strain evidence="4">CCUG 63419</strain>
    </source>
</reference>
<evidence type="ECO:0000313" key="4">
    <source>
        <dbReference type="Proteomes" id="UP001597044"/>
    </source>
</evidence>
<sequence>MFKLNPSALVLSLSAAALLSACGGGGGSAAAPSLSGVAAVGAPIVGGDVDAKCSDGNTYNANPTSTTGAWSIATVPAAAFPCVVQIRNGDPASVLNSYAAGPGVVNITPFTDLLLAMAARGNPSDYFSNVSESNKAELTSEMNAAIAKLKTALVTGGYLATGDSFDPINARFTAAKGNFYDDLLEAFKKGLNNDSGKIYDDILASVIANPDADLVFPDAPPKETGGGTTTPGSDTVAGTVHSSLVKTYNLNFKKGGGTGCGSDCSFTEGQEIIAIVGADNSLTVNSKRLSNPFNRTLSAGGTPHLPEIIWLDGNIEYALSDNKLGIFNEINIGKSKSGGGTPGFIGQLKAAEVKDDPVAKLKPFAGSYVPKFVLKSNYNLPSQTVSNPPVNADIKVSISTSGIIKVDEDAASGPLVFDPAASSYDFKIEPANEGKLMRYIASYMLEDSSKLSIYISFAENNIVAWRIEQVKGSGRNSSLLAESYTDKQKVLIDSLINADIASIDGIKLTAISDDESSDKRFKKCDKLALDFFDENRNAQKLYKLLGYDSDKKTYSRFLNSGVFDRQFLDFDNFSDPTEFSVAFAKIGQRKGTGFIDFTKLDSVTRSGLGRATNDPTDILNAGCGGPT</sequence>
<dbReference type="PROSITE" id="PS51257">
    <property type="entry name" value="PROKAR_LIPOPROTEIN"/>
    <property type="match status" value="1"/>
</dbReference>
<evidence type="ECO:0000313" key="3">
    <source>
        <dbReference type="EMBL" id="MFD0949633.1"/>
    </source>
</evidence>
<keyword evidence="1" id="KW-0732">Signal</keyword>
<feature type="chain" id="PRO_5047501773" description="PI-PLC Y-box domain-containing protein" evidence="1">
    <location>
        <begin position="22"/>
        <end position="627"/>
    </location>
</feature>
<gene>
    <name evidence="3" type="ORF">ACFQ0F_04385</name>
</gene>
<protein>
    <recommendedName>
        <fullName evidence="2">PI-PLC Y-box domain-containing protein</fullName>
    </recommendedName>
</protein>